<dbReference type="InterPro" id="IPR010247">
    <property type="entry name" value="HutG_amidohyd"/>
</dbReference>
<reference evidence="1 2" key="1">
    <citation type="submission" date="2018-09" db="EMBL/GenBank/DDBJ databases">
        <title>Genome comparison of Alicycliphilus sp. BQ1, a polyurethanolytic bacterium, with its closest phylogenetic relatives Alicycliphilus denitrificans BC and K601, unable to attack polyurethane.</title>
        <authorList>
            <person name="Loza-Tavera H."/>
            <person name="Lozano L."/>
            <person name="Cevallos M."/>
            <person name="Maya-Lucas O."/>
            <person name="Garcia-Mena J."/>
            <person name="Hernandez J."/>
        </authorList>
    </citation>
    <scope>NUCLEOTIDE SEQUENCE [LARGE SCALE GENOMIC DNA]</scope>
    <source>
        <strain evidence="1 2">BQ1</strain>
    </source>
</reference>
<dbReference type="GO" id="GO:0050129">
    <property type="term" value="F:N-formylglutamate deformylase activity"/>
    <property type="evidence" value="ECO:0007669"/>
    <property type="project" value="UniProtKB-EC"/>
</dbReference>
<evidence type="ECO:0000313" key="2">
    <source>
        <dbReference type="Proteomes" id="UP000216225"/>
    </source>
</evidence>
<dbReference type="NCBIfam" id="TIGR02017">
    <property type="entry name" value="hutG_amidohyd"/>
    <property type="match status" value="1"/>
</dbReference>
<dbReference type="Pfam" id="PF05013">
    <property type="entry name" value="FGase"/>
    <property type="match status" value="1"/>
</dbReference>
<name>A0A3R7IRM9_9BURK</name>
<sequence length="273" mass="30082">MPDTTHPLFTFHQGTAPLFISMPHVGTHLPPAIAARLTPEARQVPDTDWHLERLYGFARELGASILVPTHSRYVVDLNRPPDGASLYPGQSVTGLCPVDTFDDTPLYADPADAPGEAEVAARRTAYWEPYHARLRAELERMRAEHGVAVLWDAHSIRSVLPRFFEGRLTDLNLGTGKGTSCDPALADELLGIAKAATGYTAVLNGRFTGGYITRHYGEPARNIHAVQLEMTQCSYMQEALPFDYLPEVAARVQPHLRRMVEAALAFALSRRGS</sequence>
<dbReference type="InterPro" id="IPR007709">
    <property type="entry name" value="N-FG_amidohydro"/>
</dbReference>
<dbReference type="RefSeq" id="WP_094437442.1">
    <property type="nucleotide sequence ID" value="NZ_NKDB02000004.1"/>
</dbReference>
<protein>
    <submittedName>
        <fullName evidence="1">N-formylglutamate deformylase</fullName>
        <ecNumber evidence="1">3.5.1.68</ecNumber>
    </submittedName>
</protein>
<keyword evidence="1" id="KW-0378">Hydrolase</keyword>
<dbReference type="SUPFAM" id="SSF53187">
    <property type="entry name" value="Zn-dependent exopeptidases"/>
    <property type="match status" value="1"/>
</dbReference>
<dbReference type="EC" id="3.5.1.68" evidence="1"/>
<dbReference type="EMBL" id="NKDB02000004">
    <property type="protein sequence ID" value="RKJ94925.1"/>
    <property type="molecule type" value="Genomic_DNA"/>
</dbReference>
<accession>A0A3R7IRM9</accession>
<gene>
    <name evidence="1" type="primary">hutG</name>
    <name evidence="1" type="ORF">CE154_017480</name>
</gene>
<dbReference type="Proteomes" id="UP000216225">
    <property type="component" value="Unassembled WGS sequence"/>
</dbReference>
<proteinExistence type="predicted"/>
<dbReference type="Gene3D" id="3.40.630.40">
    <property type="entry name" value="Zn-dependent exopeptidases"/>
    <property type="match status" value="1"/>
</dbReference>
<dbReference type="AlphaFoldDB" id="A0A3R7IRM9"/>
<organism evidence="1 2">
    <name type="scientific">Alicycliphilus denitrificans</name>
    <dbReference type="NCBI Taxonomy" id="179636"/>
    <lineage>
        <taxon>Bacteria</taxon>
        <taxon>Pseudomonadati</taxon>
        <taxon>Pseudomonadota</taxon>
        <taxon>Betaproteobacteria</taxon>
        <taxon>Burkholderiales</taxon>
        <taxon>Comamonadaceae</taxon>
        <taxon>Alicycliphilus</taxon>
    </lineage>
</organism>
<evidence type="ECO:0000313" key="1">
    <source>
        <dbReference type="EMBL" id="RKJ94925.1"/>
    </source>
</evidence>
<comment type="caution">
    <text evidence="1">The sequence shown here is derived from an EMBL/GenBank/DDBJ whole genome shotgun (WGS) entry which is preliminary data.</text>
</comment>